<protein>
    <recommendedName>
        <fullName evidence="4">AB hydrolase-1 domain-containing protein</fullName>
    </recommendedName>
</protein>
<dbReference type="InterPro" id="IPR029058">
    <property type="entry name" value="AB_hydrolase_fold"/>
</dbReference>
<reference evidence="2 3" key="1">
    <citation type="submission" date="2013-03" db="EMBL/GenBank/DDBJ databases">
        <title>The Genome Sequence of Exophiala aquamarina CBS 119918.</title>
        <authorList>
            <consortium name="The Broad Institute Genomics Platform"/>
            <person name="Cuomo C."/>
            <person name="de Hoog S."/>
            <person name="Gorbushina A."/>
            <person name="Walker B."/>
            <person name="Young S.K."/>
            <person name="Zeng Q."/>
            <person name="Gargeya S."/>
            <person name="Fitzgerald M."/>
            <person name="Haas B."/>
            <person name="Abouelleil A."/>
            <person name="Allen A.W."/>
            <person name="Alvarado L."/>
            <person name="Arachchi H.M."/>
            <person name="Berlin A.M."/>
            <person name="Chapman S.B."/>
            <person name="Gainer-Dewar J."/>
            <person name="Goldberg J."/>
            <person name="Griggs A."/>
            <person name="Gujja S."/>
            <person name="Hansen M."/>
            <person name="Howarth C."/>
            <person name="Imamovic A."/>
            <person name="Ireland A."/>
            <person name="Larimer J."/>
            <person name="McCowan C."/>
            <person name="Murphy C."/>
            <person name="Pearson M."/>
            <person name="Poon T.W."/>
            <person name="Priest M."/>
            <person name="Roberts A."/>
            <person name="Saif S."/>
            <person name="Shea T."/>
            <person name="Sisk P."/>
            <person name="Sykes S."/>
            <person name="Wortman J."/>
            <person name="Nusbaum C."/>
            <person name="Birren B."/>
        </authorList>
    </citation>
    <scope>NUCLEOTIDE SEQUENCE [LARGE SCALE GENOMIC DNA]</scope>
    <source>
        <strain evidence="2 3">CBS 119918</strain>
    </source>
</reference>
<dbReference type="EMBL" id="AMGV01000001">
    <property type="protein sequence ID" value="KEF63038.1"/>
    <property type="molecule type" value="Genomic_DNA"/>
</dbReference>
<evidence type="ECO:0000256" key="1">
    <source>
        <dbReference type="SAM" id="MobiDB-lite"/>
    </source>
</evidence>
<keyword evidence="3" id="KW-1185">Reference proteome</keyword>
<dbReference type="GeneID" id="25275962"/>
<feature type="region of interest" description="Disordered" evidence="1">
    <location>
        <begin position="402"/>
        <end position="430"/>
    </location>
</feature>
<dbReference type="Proteomes" id="UP000027920">
    <property type="component" value="Unassembled WGS sequence"/>
</dbReference>
<dbReference type="PANTHER" id="PTHR42103:SF2">
    <property type="entry name" value="AB HYDROLASE-1 DOMAIN-CONTAINING PROTEIN"/>
    <property type="match status" value="1"/>
</dbReference>
<dbReference type="AlphaFoldDB" id="A0A072PUK6"/>
<dbReference type="OrthoDB" id="10260961at2759"/>
<dbReference type="PANTHER" id="PTHR42103">
    <property type="entry name" value="ALPHA/BETA-HYDROLASES SUPERFAMILY PROTEIN"/>
    <property type="match status" value="1"/>
</dbReference>
<sequence>MSQPLPKPNYAFNIPSIHDDLELDCRLHYPRRTEQSSDIFGKAFAIFAHPYATLGGCYDDPVVALAGGILLQYGCILITFNFRGASGSAGKTSWTGKPELGDYVSVYGFALCYMNAICHRQEGVSATPRDDSPLLILGGYSYGSMIASHVPPRDQVLEIFKSPTANSAESEIKLRAEDLSRDAIAYFDMHTPSMSLSISRARGQKAEDGRHLHRAVAMGGYESEVTSRRVSRESSRRSLDGERVRQSIDNVRRKISYHRVITPQKSESKMQAPSGDDLILPRIAYILLSPLLPPIAGFTTMFSKLHFVARNGRSNRASASSSVEFGELTTNPCICIYGSKDAFTSDRRLQHWTEGLRSRSGSRFVAIRTDSGHFWQDPDGIIRLQRGLIDWLKAVIPSSHSERTEDALPTTHRHHDSGESAIERPAIVNG</sequence>
<name>A0A072PUK6_9EURO</name>
<comment type="caution">
    <text evidence="2">The sequence shown here is derived from an EMBL/GenBank/DDBJ whole genome shotgun (WGS) entry which is preliminary data.</text>
</comment>
<proteinExistence type="predicted"/>
<dbReference type="SUPFAM" id="SSF53474">
    <property type="entry name" value="alpha/beta-Hydrolases"/>
    <property type="match status" value="1"/>
</dbReference>
<dbReference type="RefSeq" id="XP_013265628.1">
    <property type="nucleotide sequence ID" value="XM_013410174.1"/>
</dbReference>
<dbReference type="HOGENOM" id="CLU_035149_0_1_1"/>
<gene>
    <name evidence="2" type="ORF">A1O9_01014</name>
</gene>
<evidence type="ECO:0008006" key="4">
    <source>
        <dbReference type="Google" id="ProtNLM"/>
    </source>
</evidence>
<organism evidence="2 3">
    <name type="scientific">Exophiala aquamarina CBS 119918</name>
    <dbReference type="NCBI Taxonomy" id="1182545"/>
    <lineage>
        <taxon>Eukaryota</taxon>
        <taxon>Fungi</taxon>
        <taxon>Dikarya</taxon>
        <taxon>Ascomycota</taxon>
        <taxon>Pezizomycotina</taxon>
        <taxon>Eurotiomycetes</taxon>
        <taxon>Chaetothyriomycetidae</taxon>
        <taxon>Chaetothyriales</taxon>
        <taxon>Herpotrichiellaceae</taxon>
        <taxon>Exophiala</taxon>
    </lineage>
</organism>
<accession>A0A072PUK6</accession>
<evidence type="ECO:0000313" key="2">
    <source>
        <dbReference type="EMBL" id="KEF63038.1"/>
    </source>
</evidence>
<dbReference type="Gene3D" id="3.40.50.1820">
    <property type="entry name" value="alpha/beta hydrolase"/>
    <property type="match status" value="1"/>
</dbReference>
<evidence type="ECO:0000313" key="3">
    <source>
        <dbReference type="Proteomes" id="UP000027920"/>
    </source>
</evidence>
<dbReference type="VEuPathDB" id="FungiDB:A1O9_01014"/>
<dbReference type="STRING" id="1182545.A0A072PUK6"/>